<dbReference type="EMBL" id="CACRTE010000010">
    <property type="protein sequence ID" value="VYS87852.1"/>
    <property type="molecule type" value="Genomic_DNA"/>
</dbReference>
<protein>
    <submittedName>
        <fullName evidence="1">Uncharacterized protein</fullName>
    </submittedName>
</protein>
<dbReference type="AlphaFoldDB" id="A0A6N2S3X4"/>
<evidence type="ECO:0000313" key="1">
    <source>
        <dbReference type="EMBL" id="VYS87852.1"/>
    </source>
</evidence>
<reference evidence="1" key="1">
    <citation type="submission" date="2019-11" db="EMBL/GenBank/DDBJ databases">
        <authorList>
            <person name="Feng L."/>
        </authorList>
    </citation>
    <scope>NUCLEOTIDE SEQUENCE</scope>
    <source>
        <strain evidence="1">CinnocuumLFYP12</strain>
    </source>
</reference>
<proteinExistence type="predicted"/>
<name>A0A6N2S3X4_CLOIN</name>
<organism evidence="1">
    <name type="scientific">Clostridium innocuum</name>
    <dbReference type="NCBI Taxonomy" id="1522"/>
    <lineage>
        <taxon>Bacteria</taxon>
        <taxon>Bacillati</taxon>
        <taxon>Bacillota</taxon>
        <taxon>Clostridia</taxon>
        <taxon>Eubacteriales</taxon>
        <taxon>Clostridiaceae</taxon>
        <taxon>Clostridium</taxon>
    </lineage>
</organism>
<sequence>MTRWGLFAVTIGCIIMMYSQTYNDFSQKILYCICGVTVVCLGAFMVYKDKKNVKKK</sequence>
<accession>A0A6N2S3X4</accession>
<gene>
    <name evidence="1" type="ORF">CILFYP12_00657</name>
</gene>